<dbReference type="SUPFAM" id="SSF51735">
    <property type="entry name" value="NAD(P)-binding Rossmann-fold domains"/>
    <property type="match status" value="1"/>
</dbReference>
<keyword evidence="1" id="KW-0521">NADP</keyword>
<reference evidence="3" key="1">
    <citation type="submission" date="2022-10" db="EMBL/GenBank/DDBJ databases">
        <title>Determination and structural analysis of whole genome sequence of Sarocladium strictum F4-1.</title>
        <authorList>
            <person name="Hu L."/>
            <person name="Jiang Y."/>
        </authorList>
    </citation>
    <scope>NUCLEOTIDE SEQUENCE</scope>
    <source>
        <strain evidence="3">F4-1</strain>
    </source>
</reference>
<protein>
    <submittedName>
        <fullName evidence="3">Uncharacterized protein</fullName>
    </submittedName>
</protein>
<evidence type="ECO:0000256" key="2">
    <source>
        <dbReference type="RuleBase" id="RU000363"/>
    </source>
</evidence>
<evidence type="ECO:0000313" key="3">
    <source>
        <dbReference type="EMBL" id="KAK0383923.1"/>
    </source>
</evidence>
<gene>
    <name evidence="3" type="ORF">NLU13_8014</name>
</gene>
<dbReference type="InterPro" id="IPR036291">
    <property type="entry name" value="NAD(P)-bd_dom_sf"/>
</dbReference>
<name>A0AA39GBZ5_SARSR</name>
<dbReference type="AlphaFoldDB" id="A0AA39GBZ5"/>
<comment type="caution">
    <text evidence="3">The sequence shown here is derived from an EMBL/GenBank/DDBJ whole genome shotgun (WGS) entry which is preliminary data.</text>
</comment>
<organism evidence="3 4">
    <name type="scientific">Sarocladium strictum</name>
    <name type="common">Black bundle disease fungus</name>
    <name type="synonym">Acremonium strictum</name>
    <dbReference type="NCBI Taxonomy" id="5046"/>
    <lineage>
        <taxon>Eukaryota</taxon>
        <taxon>Fungi</taxon>
        <taxon>Dikarya</taxon>
        <taxon>Ascomycota</taxon>
        <taxon>Pezizomycotina</taxon>
        <taxon>Sordariomycetes</taxon>
        <taxon>Hypocreomycetidae</taxon>
        <taxon>Hypocreales</taxon>
        <taxon>Sarocladiaceae</taxon>
        <taxon>Sarocladium</taxon>
    </lineage>
</organism>
<dbReference type="InterPro" id="IPR020904">
    <property type="entry name" value="Sc_DH/Rdtase_CS"/>
</dbReference>
<proteinExistence type="inferred from homology"/>
<dbReference type="PROSITE" id="PS00061">
    <property type="entry name" value="ADH_SHORT"/>
    <property type="match status" value="1"/>
</dbReference>
<dbReference type="Pfam" id="PF00106">
    <property type="entry name" value="adh_short"/>
    <property type="match status" value="1"/>
</dbReference>
<evidence type="ECO:0000256" key="1">
    <source>
        <dbReference type="ARBA" id="ARBA00022857"/>
    </source>
</evidence>
<dbReference type="PRINTS" id="PR00081">
    <property type="entry name" value="GDHRDH"/>
</dbReference>
<dbReference type="PANTHER" id="PTHR43976:SF6">
    <property type="entry name" value="OXIDOREDUCTASE, PUTATIVE (AFU_ORTHOLOGUE AFUA_1G13950)-RELATED"/>
    <property type="match status" value="1"/>
</dbReference>
<dbReference type="EMBL" id="JAPDFR010000008">
    <property type="protein sequence ID" value="KAK0383923.1"/>
    <property type="molecule type" value="Genomic_DNA"/>
</dbReference>
<accession>A0AA39GBZ5</accession>
<dbReference type="InterPro" id="IPR002347">
    <property type="entry name" value="SDR_fam"/>
</dbReference>
<dbReference type="PANTHER" id="PTHR43976">
    <property type="entry name" value="SHORT CHAIN DEHYDROGENASE"/>
    <property type="match status" value="1"/>
</dbReference>
<evidence type="ECO:0000313" key="4">
    <source>
        <dbReference type="Proteomes" id="UP001175261"/>
    </source>
</evidence>
<dbReference type="Proteomes" id="UP001175261">
    <property type="component" value="Unassembled WGS sequence"/>
</dbReference>
<dbReference type="PRINTS" id="PR00080">
    <property type="entry name" value="SDRFAMILY"/>
</dbReference>
<dbReference type="Gene3D" id="3.40.50.720">
    <property type="entry name" value="NAD(P)-binding Rossmann-like Domain"/>
    <property type="match status" value="1"/>
</dbReference>
<keyword evidence="4" id="KW-1185">Reference proteome</keyword>
<comment type="similarity">
    <text evidence="2">Belongs to the short-chain dehydrogenases/reductases (SDR) family.</text>
</comment>
<dbReference type="InterPro" id="IPR051911">
    <property type="entry name" value="SDR_oxidoreductase"/>
</dbReference>
<sequence>MASNWSENRLTWLITGASSGFGLHLTRLALAKNHLVIATSRNPSANPSLLTELTSKGGRFLPLEIDDANAAQELVDGLTKEGVEIDVLVNCAGFSVHGPAESFTEAEVRAQMETVFFGPYRLIRATVPGMRERRRGIVVSLGSGAGVDGRPSMGVYGAAKAAMDGLLRIAAKELAPFNVRTLMVPLGGFDTNFAGRITTTATPFPQDYQDSMVSSVIRGIGGGNFQPDGDHRKACQVIHEVIMGEGRGLGMEAHTVLPLGRDMWKLLDGVDESARRTRLVFGDVGNDVYLDST</sequence>